<dbReference type="InterPro" id="IPR020630">
    <property type="entry name" value="THF_DH/CycHdrlase_cat_dom"/>
</dbReference>
<organism evidence="3 4">
    <name type="scientific">Ensete ventricosum</name>
    <name type="common">Abyssinian banana</name>
    <name type="synonym">Musa ensete</name>
    <dbReference type="NCBI Taxonomy" id="4639"/>
    <lineage>
        <taxon>Eukaryota</taxon>
        <taxon>Viridiplantae</taxon>
        <taxon>Streptophyta</taxon>
        <taxon>Embryophyta</taxon>
        <taxon>Tracheophyta</taxon>
        <taxon>Spermatophyta</taxon>
        <taxon>Magnoliopsida</taxon>
        <taxon>Liliopsida</taxon>
        <taxon>Zingiberales</taxon>
        <taxon>Musaceae</taxon>
        <taxon>Ensete</taxon>
    </lineage>
</organism>
<proteinExistence type="predicted"/>
<feature type="region of interest" description="Disordered" evidence="1">
    <location>
        <begin position="307"/>
        <end position="355"/>
    </location>
</feature>
<evidence type="ECO:0000313" key="3">
    <source>
        <dbReference type="EMBL" id="RRT61672.1"/>
    </source>
</evidence>
<feature type="region of interest" description="Disordered" evidence="1">
    <location>
        <begin position="268"/>
        <end position="289"/>
    </location>
</feature>
<dbReference type="PANTHER" id="PTHR48099">
    <property type="entry name" value="C-1-TETRAHYDROFOLATE SYNTHASE, CYTOPLASMIC-RELATED"/>
    <property type="match status" value="1"/>
</dbReference>
<accession>A0A426ZCK5</accession>
<dbReference type="InterPro" id="IPR046346">
    <property type="entry name" value="Aminoacid_DH-like_N_sf"/>
</dbReference>
<evidence type="ECO:0000256" key="1">
    <source>
        <dbReference type="SAM" id="MobiDB-lite"/>
    </source>
</evidence>
<protein>
    <recommendedName>
        <fullName evidence="2">Tetrahydrofolate dehydrogenase/cyclohydrolase catalytic domain-containing protein</fullName>
    </recommendedName>
</protein>
<feature type="compositionally biased region" description="Gly residues" evidence="1">
    <location>
        <begin position="272"/>
        <end position="281"/>
    </location>
</feature>
<reference evidence="3 4" key="1">
    <citation type="journal article" date="2014" name="Agronomy (Basel)">
        <title>A Draft Genome Sequence for Ensete ventricosum, the Drought-Tolerant Tree Against Hunger.</title>
        <authorList>
            <person name="Harrison J."/>
            <person name="Moore K.A."/>
            <person name="Paszkiewicz K."/>
            <person name="Jones T."/>
            <person name="Grant M."/>
            <person name="Ambacheew D."/>
            <person name="Muzemil S."/>
            <person name="Studholme D.J."/>
        </authorList>
    </citation>
    <scope>NUCLEOTIDE SEQUENCE [LARGE SCALE GENOMIC DNA]</scope>
</reference>
<dbReference type="Pfam" id="PF00763">
    <property type="entry name" value="THF_DHG_CYH"/>
    <property type="match status" value="1"/>
</dbReference>
<dbReference type="Proteomes" id="UP000287651">
    <property type="component" value="Unassembled WGS sequence"/>
</dbReference>
<evidence type="ECO:0000313" key="4">
    <source>
        <dbReference type="Proteomes" id="UP000287651"/>
    </source>
</evidence>
<dbReference type="SUPFAM" id="SSF53223">
    <property type="entry name" value="Aminoacid dehydrogenase-like, N-terminal domain"/>
    <property type="match status" value="1"/>
</dbReference>
<gene>
    <name evidence="3" type="ORF">B296_00007836</name>
</gene>
<feature type="non-terminal residue" evidence="3">
    <location>
        <position position="1"/>
    </location>
</feature>
<feature type="compositionally biased region" description="Basic and acidic residues" evidence="1">
    <location>
        <begin position="335"/>
        <end position="352"/>
    </location>
</feature>
<dbReference type="PANTHER" id="PTHR48099:SF27">
    <property type="entry name" value="BIFUNCTIONAL PROTEIN FOLD 2"/>
    <property type="match status" value="1"/>
</dbReference>
<name>A0A426ZCK5_ENSVE</name>
<dbReference type="GO" id="GO:0004488">
    <property type="term" value="F:methylenetetrahydrofolate dehydrogenase (NADP+) activity"/>
    <property type="evidence" value="ECO:0007669"/>
    <property type="project" value="InterPro"/>
</dbReference>
<dbReference type="GO" id="GO:0004477">
    <property type="term" value="F:methenyltetrahydrofolate cyclohydrolase activity"/>
    <property type="evidence" value="ECO:0007669"/>
    <property type="project" value="TreeGrafter"/>
</dbReference>
<dbReference type="Gene3D" id="3.40.50.10860">
    <property type="entry name" value="Leucine Dehydrogenase, chain A, domain 1"/>
    <property type="match status" value="1"/>
</dbReference>
<sequence length="389" mass="41121">PTLQSMCPKHTRSQTASHDTNHSAIGPSPIVSISATPSHSSSMAMIIAIAQSIRNDRRRSPIRLAELQQGTDLKPLSLGESQVPGLAVVIVGVRKDSQSYVSMKRKACAEVGIRSIDDDFPEQISGLDVVAKVHELNDDPARTWRKAVAASRGSSKKAEGEDNCCGQRGLWLRLWLRLVKMKAATTSRSSKKQGSSGGGRCDSKDGRGGWAALEGAETTALDLQAGRVSKAKGAVKAVAGRGGRKRAATVTGGWQYRQAVEEGWRRDTGQGLCKGGPGGSGDKATAEGCGSGDAAVRQWAAAADVGWSRGSSDSGEEWQVAANRWGTTSATGAGSERRKGEQGSGRRIEDSKAAGWPVATVAGVEMSTVDDEWRWWPAAEKGMKRAGNR</sequence>
<evidence type="ECO:0000259" key="2">
    <source>
        <dbReference type="Pfam" id="PF00763"/>
    </source>
</evidence>
<feature type="region of interest" description="Disordered" evidence="1">
    <location>
        <begin position="186"/>
        <end position="208"/>
    </location>
</feature>
<dbReference type="EMBL" id="AMZH03007299">
    <property type="protein sequence ID" value="RRT61672.1"/>
    <property type="molecule type" value="Genomic_DNA"/>
</dbReference>
<comment type="caution">
    <text evidence="3">The sequence shown here is derived from an EMBL/GenBank/DDBJ whole genome shotgun (WGS) entry which is preliminary data.</text>
</comment>
<feature type="domain" description="Tetrahydrofolate dehydrogenase/cyclohydrolase catalytic" evidence="2">
    <location>
        <begin position="75"/>
        <end position="141"/>
    </location>
</feature>
<feature type="region of interest" description="Disordered" evidence="1">
    <location>
        <begin position="1"/>
        <end position="28"/>
    </location>
</feature>
<dbReference type="AlphaFoldDB" id="A0A426ZCK5"/>
<dbReference type="GO" id="GO:0035999">
    <property type="term" value="P:tetrahydrofolate interconversion"/>
    <property type="evidence" value="ECO:0007669"/>
    <property type="project" value="TreeGrafter"/>
</dbReference>
<dbReference type="GO" id="GO:0005829">
    <property type="term" value="C:cytosol"/>
    <property type="evidence" value="ECO:0007669"/>
    <property type="project" value="TreeGrafter"/>
</dbReference>